<dbReference type="Gene3D" id="1.25.40.10">
    <property type="entry name" value="Tetratricopeptide repeat domain"/>
    <property type="match status" value="1"/>
</dbReference>
<dbReference type="PROSITE" id="PS50005">
    <property type="entry name" value="TPR"/>
    <property type="match status" value="1"/>
</dbReference>
<protein>
    <submittedName>
        <fullName evidence="2">Uncharacterized protein</fullName>
    </submittedName>
</protein>
<evidence type="ECO:0000256" key="1">
    <source>
        <dbReference type="PROSITE-ProRule" id="PRU00339"/>
    </source>
</evidence>
<keyword evidence="1" id="KW-0802">TPR repeat</keyword>
<reference evidence="2 3" key="1">
    <citation type="submission" date="2019-07" db="EMBL/GenBank/DDBJ databases">
        <title>Deinococcus detaillus sp. nov., isolated from humus soil in Antarctica.</title>
        <authorList>
            <person name="Zhang K."/>
        </authorList>
    </citation>
    <scope>NUCLEOTIDE SEQUENCE [LARGE SCALE GENOMIC DNA]</scope>
    <source>
        <strain evidence="2 3">H1</strain>
    </source>
</reference>
<name>A0A553V4J9_9DEIO</name>
<comment type="caution">
    <text evidence="2">The sequence shown here is derived from an EMBL/GenBank/DDBJ whole genome shotgun (WGS) entry which is preliminary data.</text>
</comment>
<dbReference type="InterPro" id="IPR011990">
    <property type="entry name" value="TPR-like_helical_dom_sf"/>
</dbReference>
<accession>A0A553V4J9</accession>
<organism evidence="2 3">
    <name type="scientific">Deinococcus detaillensis</name>
    <dbReference type="NCBI Taxonomy" id="2592048"/>
    <lineage>
        <taxon>Bacteria</taxon>
        <taxon>Thermotogati</taxon>
        <taxon>Deinococcota</taxon>
        <taxon>Deinococci</taxon>
        <taxon>Deinococcales</taxon>
        <taxon>Deinococcaceae</taxon>
        <taxon>Deinococcus</taxon>
    </lineage>
</organism>
<evidence type="ECO:0000313" key="2">
    <source>
        <dbReference type="EMBL" id="TSA87397.1"/>
    </source>
</evidence>
<dbReference type="InterPro" id="IPR019734">
    <property type="entry name" value="TPR_rpt"/>
</dbReference>
<proteinExistence type="predicted"/>
<gene>
    <name evidence="2" type="ORF">FNU79_02610</name>
</gene>
<dbReference type="OrthoDB" id="52496at2"/>
<sequence>MNSTPPLAADLIAVATALAAENPWRALALLGDLSANPLHRRCGAYWRWLGVAHWAAGQPLEAEIPLRRASASGDLEAEVEYGRWLSRCGQVRPATGRLAAVIGRLPSGELKRRAQVFWSEALFLSGEVERALALCRSLSPVLTDPATQKSSRRRPSPARAAAAVALAQMHLQLGELEQASARFEQALMALPASPCSARIACLSGWAVTQSRLGQSEEAQRSLEEGRRLSLTLPSGAERWARASVLQAELEIRLLGGERSALQADLRGLGTLADQLQDYELRLWTVAQRAELLSLQGRADQALLCLYDLGTRRGLPPRLKLVRGLLMRRQRYEVQALDDLQAACQETGPQDQRLFWRGQLFAADLQFSLGQAEAARETLRRVLMHLGQTQDFRGYAADLEELGELVEYALIEPQLAPLMQALLARFQTGPALRPKPMRLEVRALGHISVGVTTDAQGGQAPATLSAGATLLLIYIYLHPHQSRNDMQAVLFPEFDRSQTTTFFRTTVRELRAVLGQGVVQLDDTLRHPRYQLGGGIELNLDLDTVRQSLNAADLETALQQYHGCFFEDLTPESEWADQVRQEVRLAFNLVFQLRLSRAQTAAELRSLERNLAQALAADAQIAEASPALAQALESARQRLT</sequence>
<dbReference type="SUPFAM" id="SSF48452">
    <property type="entry name" value="TPR-like"/>
    <property type="match status" value="2"/>
</dbReference>
<evidence type="ECO:0000313" key="3">
    <source>
        <dbReference type="Proteomes" id="UP000316092"/>
    </source>
</evidence>
<dbReference type="RefSeq" id="WP_143719357.1">
    <property type="nucleotide sequence ID" value="NZ_VKDB01000002.1"/>
</dbReference>
<dbReference type="AlphaFoldDB" id="A0A553V4J9"/>
<dbReference type="EMBL" id="VKDB01000002">
    <property type="protein sequence ID" value="TSA87397.1"/>
    <property type="molecule type" value="Genomic_DNA"/>
</dbReference>
<dbReference type="Proteomes" id="UP000316092">
    <property type="component" value="Unassembled WGS sequence"/>
</dbReference>
<feature type="repeat" description="TPR" evidence="1">
    <location>
        <begin position="160"/>
        <end position="193"/>
    </location>
</feature>
<keyword evidence="3" id="KW-1185">Reference proteome</keyword>